<sequence length="119" mass="13229">MAVQSPLVLLVVAYSTAARGTLRNICRTHEEVVVRRFGRVALLAETEFAAFQALRLREKHGGDVQVERTRPFNEYEAVGESIRQAAAAYEDRERPALPYATFAAGSDYPDPGSMRDTDL</sequence>
<protein>
    <submittedName>
        <fullName evidence="4">Uncharacterized protein</fullName>
    </submittedName>
</protein>
<reference evidence="4 5" key="1">
    <citation type="journal article" date="2014" name="PLoS Genet.">
        <title>Phylogenetically driven sequencing of extremely halophilic archaea reveals strategies for static and dynamic osmo-response.</title>
        <authorList>
            <person name="Becker E.A."/>
            <person name="Seitzer P.M."/>
            <person name="Tritt A."/>
            <person name="Larsen D."/>
            <person name="Krusor M."/>
            <person name="Yao A.I."/>
            <person name="Wu D."/>
            <person name="Madern D."/>
            <person name="Eisen J.A."/>
            <person name="Darling A.E."/>
            <person name="Facciotti M.T."/>
        </authorList>
    </citation>
    <scope>NUCLEOTIDE SEQUENCE [LARGE SCALE GENOMIC DNA]</scope>
    <source>
        <strain evidence="4 5">2-9-1</strain>
    </source>
</reference>
<feature type="region of interest" description="Disordered" evidence="1">
    <location>
        <begin position="100"/>
        <end position="119"/>
    </location>
</feature>
<dbReference type="Pfam" id="PF25253">
    <property type="entry name" value="DUF7855"/>
    <property type="match status" value="1"/>
</dbReference>
<dbReference type="InterPro" id="IPR058577">
    <property type="entry name" value="DUF7855_C"/>
</dbReference>
<feature type="domain" description="DUF7855" evidence="2">
    <location>
        <begin position="9"/>
        <end position="71"/>
    </location>
</feature>
<keyword evidence="5" id="KW-1185">Reference proteome</keyword>
<dbReference type="EMBL" id="AOIU01000009">
    <property type="protein sequence ID" value="ELZ28855.1"/>
    <property type="molecule type" value="Genomic_DNA"/>
</dbReference>
<accession>M0D059</accession>
<dbReference type="Proteomes" id="UP000011626">
    <property type="component" value="Unassembled WGS sequence"/>
</dbReference>
<dbReference type="eggNOG" id="arCOG04801">
    <property type="taxonomic scope" value="Archaea"/>
</dbReference>
<gene>
    <name evidence="4" type="ORF">C475_04436</name>
</gene>
<evidence type="ECO:0000313" key="4">
    <source>
        <dbReference type="EMBL" id="ELZ28855.1"/>
    </source>
</evidence>
<dbReference type="Pfam" id="PF26293">
    <property type="entry name" value="DUF7855_C"/>
    <property type="match status" value="1"/>
</dbReference>
<name>M0D059_9EURY</name>
<evidence type="ECO:0000259" key="3">
    <source>
        <dbReference type="Pfam" id="PF26293"/>
    </source>
</evidence>
<comment type="caution">
    <text evidence="4">The sequence shown here is derived from an EMBL/GenBank/DDBJ whole genome shotgun (WGS) entry which is preliminary data.</text>
</comment>
<evidence type="ECO:0000259" key="2">
    <source>
        <dbReference type="Pfam" id="PF25253"/>
    </source>
</evidence>
<organism evidence="4 5">
    <name type="scientific">Halosimplex carlsbadense 2-9-1</name>
    <dbReference type="NCBI Taxonomy" id="797114"/>
    <lineage>
        <taxon>Archaea</taxon>
        <taxon>Methanobacteriati</taxon>
        <taxon>Methanobacteriota</taxon>
        <taxon>Stenosarchaea group</taxon>
        <taxon>Halobacteria</taxon>
        <taxon>Halobacteriales</taxon>
        <taxon>Haloarculaceae</taxon>
        <taxon>Halosimplex</taxon>
    </lineage>
</organism>
<proteinExistence type="predicted"/>
<dbReference type="STRING" id="797114.C475_04436"/>
<dbReference type="PATRIC" id="fig|797114.5.peg.904"/>
<evidence type="ECO:0000256" key="1">
    <source>
        <dbReference type="SAM" id="MobiDB-lite"/>
    </source>
</evidence>
<feature type="domain" description="DUF7855" evidence="3">
    <location>
        <begin position="73"/>
        <end position="119"/>
    </location>
</feature>
<evidence type="ECO:0000313" key="5">
    <source>
        <dbReference type="Proteomes" id="UP000011626"/>
    </source>
</evidence>
<dbReference type="AlphaFoldDB" id="M0D059"/>
<dbReference type="InterPro" id="IPR057177">
    <property type="entry name" value="DUF7855_N"/>
</dbReference>